<dbReference type="InterPro" id="IPR050300">
    <property type="entry name" value="GDXG_lipolytic_enzyme"/>
</dbReference>
<gene>
    <name evidence="3" type="ORF">HRQ87_15865</name>
</gene>
<dbReference type="InterPro" id="IPR049492">
    <property type="entry name" value="BD-FAE-like_dom"/>
</dbReference>
<dbReference type="PANTHER" id="PTHR48081">
    <property type="entry name" value="AB HYDROLASE SUPERFAMILY PROTEIN C4A8.06C"/>
    <property type="match status" value="1"/>
</dbReference>
<dbReference type="RefSeq" id="WP_174139422.1">
    <property type="nucleotide sequence ID" value="NZ_JABUFE010000011.1"/>
</dbReference>
<name>A0ABX2IZQ9_9RHOB</name>
<dbReference type="Proteomes" id="UP000777935">
    <property type="component" value="Unassembled WGS sequence"/>
</dbReference>
<dbReference type="InterPro" id="IPR029058">
    <property type="entry name" value="AB_hydrolase_fold"/>
</dbReference>
<organism evidence="3 4">
    <name type="scientific">Parasulfitobacter algicola</name>
    <dbReference type="NCBI Taxonomy" id="2614809"/>
    <lineage>
        <taxon>Bacteria</taxon>
        <taxon>Pseudomonadati</taxon>
        <taxon>Pseudomonadota</taxon>
        <taxon>Alphaproteobacteria</taxon>
        <taxon>Rhodobacterales</taxon>
        <taxon>Roseobacteraceae</taxon>
        <taxon>Parasulfitobacter</taxon>
    </lineage>
</organism>
<proteinExistence type="predicted"/>
<reference evidence="3 4" key="1">
    <citation type="submission" date="2020-06" db="EMBL/GenBank/DDBJ databases">
        <title>Sulfitobacter algicola sp. nov., isolated from green algae.</title>
        <authorList>
            <person name="Wang C."/>
        </authorList>
    </citation>
    <scope>NUCLEOTIDE SEQUENCE [LARGE SCALE GENOMIC DNA]</scope>
    <source>
        <strain evidence="3 4">1151</strain>
    </source>
</reference>
<dbReference type="PANTHER" id="PTHR48081:SF33">
    <property type="entry name" value="KYNURENINE FORMAMIDASE"/>
    <property type="match status" value="1"/>
</dbReference>
<sequence length="273" mass="29835">MNFDQITDWDAAYENRTNIPNGDGFIATWEQAAADFRASHKGELDISYGATDRSVYDLFLPKGDPKGLFAFVHGGYWVAFDKSIWSHFAAGPLAAGWAVAMPSYDLCPNVTIPRIEQSVGQAITHAASRIDGPIVLSGHSAGGHLVSRMMCADTPLAGDVADRLRHVMSISGVHDLRPMLRTSRNSDLRLTEATAHSSSPALGMPLPHVRLTAWVGGTERQEFLRQNALLANIWRGLGIKTTEVTEPDRHHFNVIDGLMDVNSDMCRIALADT</sequence>
<protein>
    <submittedName>
        <fullName evidence="3">Alpha/beta hydrolase</fullName>
    </submittedName>
</protein>
<comment type="caution">
    <text evidence="3">The sequence shown here is derived from an EMBL/GenBank/DDBJ whole genome shotgun (WGS) entry which is preliminary data.</text>
</comment>
<evidence type="ECO:0000259" key="2">
    <source>
        <dbReference type="Pfam" id="PF20434"/>
    </source>
</evidence>
<accession>A0ABX2IZQ9</accession>
<feature type="domain" description="BD-FAE-like" evidence="2">
    <location>
        <begin position="57"/>
        <end position="160"/>
    </location>
</feature>
<dbReference type="EMBL" id="JABUFE010000011">
    <property type="protein sequence ID" value="NSX56271.1"/>
    <property type="molecule type" value="Genomic_DNA"/>
</dbReference>
<keyword evidence="1 3" id="KW-0378">Hydrolase</keyword>
<evidence type="ECO:0000313" key="4">
    <source>
        <dbReference type="Proteomes" id="UP000777935"/>
    </source>
</evidence>
<dbReference type="GO" id="GO:0016787">
    <property type="term" value="F:hydrolase activity"/>
    <property type="evidence" value="ECO:0007669"/>
    <property type="project" value="UniProtKB-KW"/>
</dbReference>
<evidence type="ECO:0000256" key="1">
    <source>
        <dbReference type="ARBA" id="ARBA00022801"/>
    </source>
</evidence>
<dbReference type="Pfam" id="PF20434">
    <property type="entry name" value="BD-FAE"/>
    <property type="match status" value="1"/>
</dbReference>
<keyword evidence="4" id="KW-1185">Reference proteome</keyword>
<dbReference type="SUPFAM" id="SSF53474">
    <property type="entry name" value="alpha/beta-Hydrolases"/>
    <property type="match status" value="1"/>
</dbReference>
<dbReference type="Gene3D" id="3.40.50.1820">
    <property type="entry name" value="alpha/beta hydrolase"/>
    <property type="match status" value="1"/>
</dbReference>
<evidence type="ECO:0000313" key="3">
    <source>
        <dbReference type="EMBL" id="NSX56271.1"/>
    </source>
</evidence>